<dbReference type="SMART" id="SM00086">
    <property type="entry name" value="PAC"/>
    <property type="match status" value="1"/>
</dbReference>
<dbReference type="RefSeq" id="WP_254760626.1">
    <property type="nucleotide sequence ID" value="NZ_JANCLT010000014.1"/>
</dbReference>
<dbReference type="InterPro" id="IPR003018">
    <property type="entry name" value="GAF"/>
</dbReference>
<dbReference type="CDD" id="cd01949">
    <property type="entry name" value="GGDEF"/>
    <property type="match status" value="1"/>
</dbReference>
<dbReference type="PANTHER" id="PTHR44757:SF2">
    <property type="entry name" value="BIOFILM ARCHITECTURE MAINTENANCE PROTEIN MBAA"/>
    <property type="match status" value="1"/>
</dbReference>
<evidence type="ECO:0000259" key="1">
    <source>
        <dbReference type="PROSITE" id="PS50112"/>
    </source>
</evidence>
<dbReference type="SMART" id="SM00267">
    <property type="entry name" value="GGDEF"/>
    <property type="match status" value="1"/>
</dbReference>
<dbReference type="Gene3D" id="3.30.450.40">
    <property type="match status" value="1"/>
</dbReference>
<dbReference type="InterPro" id="IPR000700">
    <property type="entry name" value="PAS-assoc_C"/>
</dbReference>
<dbReference type="InterPro" id="IPR052155">
    <property type="entry name" value="Biofilm_reg_signaling"/>
</dbReference>
<dbReference type="PROSITE" id="PS50887">
    <property type="entry name" value="GGDEF"/>
    <property type="match status" value="1"/>
</dbReference>
<reference evidence="5" key="1">
    <citation type="submission" date="2022-07" db="EMBL/GenBank/DDBJ databases">
        <authorList>
            <person name="Li W.-J."/>
            <person name="Deng Q.-Q."/>
        </authorList>
    </citation>
    <scope>NUCLEOTIDE SEQUENCE</scope>
    <source>
        <strain evidence="5">SYSU M60031</strain>
    </source>
</reference>
<dbReference type="InterPro" id="IPR012226">
    <property type="entry name" value="Diguanyl_cyclase/Pdiesterase"/>
</dbReference>
<gene>
    <name evidence="5" type="ORF">NK662_19465</name>
</gene>
<dbReference type="PROSITE" id="PS50112">
    <property type="entry name" value="PAS"/>
    <property type="match status" value="1"/>
</dbReference>
<dbReference type="PANTHER" id="PTHR44757">
    <property type="entry name" value="DIGUANYLATE CYCLASE DGCP"/>
    <property type="match status" value="1"/>
</dbReference>
<dbReference type="InterPro" id="IPR000160">
    <property type="entry name" value="GGDEF_dom"/>
</dbReference>
<feature type="domain" description="EAL" evidence="3">
    <location>
        <begin position="480"/>
        <end position="730"/>
    </location>
</feature>
<dbReference type="InterPro" id="IPR043128">
    <property type="entry name" value="Rev_trsase/Diguanyl_cyclase"/>
</dbReference>
<dbReference type="Pfam" id="PF13185">
    <property type="entry name" value="GAF_2"/>
    <property type="match status" value="1"/>
</dbReference>
<dbReference type="SMART" id="SM00091">
    <property type="entry name" value="PAS"/>
    <property type="match status" value="1"/>
</dbReference>
<dbReference type="SUPFAM" id="SSF55073">
    <property type="entry name" value="Nucleotide cyclase"/>
    <property type="match status" value="1"/>
</dbReference>
<dbReference type="Pfam" id="PF00563">
    <property type="entry name" value="EAL"/>
    <property type="match status" value="1"/>
</dbReference>
<dbReference type="InterPro" id="IPR029016">
    <property type="entry name" value="GAF-like_dom_sf"/>
</dbReference>
<dbReference type="InterPro" id="IPR029787">
    <property type="entry name" value="Nucleotide_cyclase"/>
</dbReference>
<protein>
    <submittedName>
        <fullName evidence="5">EAL domain-containing protein</fullName>
    </submittedName>
</protein>
<evidence type="ECO:0000259" key="3">
    <source>
        <dbReference type="PROSITE" id="PS50883"/>
    </source>
</evidence>
<dbReference type="SUPFAM" id="SSF55781">
    <property type="entry name" value="GAF domain-like"/>
    <property type="match status" value="1"/>
</dbReference>
<evidence type="ECO:0000259" key="2">
    <source>
        <dbReference type="PROSITE" id="PS50113"/>
    </source>
</evidence>
<dbReference type="NCBIfam" id="TIGR00229">
    <property type="entry name" value="sensory_box"/>
    <property type="match status" value="1"/>
</dbReference>
<dbReference type="FunFam" id="3.30.70.270:FF:000001">
    <property type="entry name" value="Diguanylate cyclase domain protein"/>
    <property type="match status" value="1"/>
</dbReference>
<evidence type="ECO:0000313" key="6">
    <source>
        <dbReference type="Proteomes" id="UP001156102"/>
    </source>
</evidence>
<feature type="domain" description="GGDEF" evidence="4">
    <location>
        <begin position="339"/>
        <end position="471"/>
    </location>
</feature>
<dbReference type="Gene3D" id="3.30.70.270">
    <property type="match status" value="1"/>
</dbReference>
<dbReference type="InterPro" id="IPR035965">
    <property type="entry name" value="PAS-like_dom_sf"/>
</dbReference>
<dbReference type="InterPro" id="IPR000014">
    <property type="entry name" value="PAS"/>
</dbReference>
<feature type="domain" description="PAC" evidence="2">
    <location>
        <begin position="255"/>
        <end position="307"/>
    </location>
</feature>
<dbReference type="InterPro" id="IPR001610">
    <property type="entry name" value="PAC"/>
</dbReference>
<dbReference type="SMART" id="SM00065">
    <property type="entry name" value="GAF"/>
    <property type="match status" value="1"/>
</dbReference>
<comment type="caution">
    <text evidence="5">The sequence shown here is derived from an EMBL/GenBank/DDBJ whole genome shotgun (WGS) entry which is preliminary data.</text>
</comment>
<accession>A0AA41XCA7</accession>
<dbReference type="FunFam" id="3.20.20.450:FF:000001">
    <property type="entry name" value="Cyclic di-GMP phosphodiesterase yahA"/>
    <property type="match status" value="1"/>
</dbReference>
<dbReference type="SMART" id="SM00052">
    <property type="entry name" value="EAL"/>
    <property type="match status" value="1"/>
</dbReference>
<dbReference type="EMBL" id="JANCLT010000014">
    <property type="protein sequence ID" value="MCP8970699.1"/>
    <property type="molecule type" value="Genomic_DNA"/>
</dbReference>
<dbReference type="PROSITE" id="PS50113">
    <property type="entry name" value="PAC"/>
    <property type="match status" value="1"/>
</dbReference>
<dbReference type="Pfam" id="PF00990">
    <property type="entry name" value="GGDEF"/>
    <property type="match status" value="1"/>
</dbReference>
<dbReference type="Gene3D" id="3.20.20.450">
    <property type="entry name" value="EAL domain"/>
    <property type="match status" value="1"/>
</dbReference>
<keyword evidence="6" id="KW-1185">Reference proteome</keyword>
<feature type="domain" description="PAS" evidence="1">
    <location>
        <begin position="183"/>
        <end position="253"/>
    </location>
</feature>
<dbReference type="Proteomes" id="UP001156102">
    <property type="component" value="Unassembled WGS sequence"/>
</dbReference>
<dbReference type="NCBIfam" id="TIGR00254">
    <property type="entry name" value="GGDEF"/>
    <property type="match status" value="1"/>
</dbReference>
<dbReference type="InterPro" id="IPR013656">
    <property type="entry name" value="PAS_4"/>
</dbReference>
<dbReference type="SUPFAM" id="SSF141868">
    <property type="entry name" value="EAL domain-like"/>
    <property type="match status" value="1"/>
</dbReference>
<dbReference type="AlphaFoldDB" id="A0AA41XCA7"/>
<dbReference type="InterPro" id="IPR001633">
    <property type="entry name" value="EAL_dom"/>
</dbReference>
<evidence type="ECO:0000313" key="5">
    <source>
        <dbReference type="EMBL" id="MCP8970699.1"/>
    </source>
</evidence>
<dbReference type="PROSITE" id="PS50883">
    <property type="entry name" value="EAL"/>
    <property type="match status" value="1"/>
</dbReference>
<sequence length="732" mass="82765">MFEKRLLRSQNQILRMVAQGANCLEALQALTCSVEELCPHLHCSILLFDQEKGILHSPIGASLPLGYRKAIDGIKAGIMEGSCGRACYLKQSIIVPDIQTSPFWSKYRDAALSHGYRACWSAPIFASEGRVLGTFALYYSETGSPGNEELEAMDVFSSLAGVILEKWYNEAQYKIVSESLQASEEKYRLMAEHMTDCLAIINMEGDILYASPSHELLIGVPAHILEKSNVFDWIAADDVLFVTNSLRNIMKGKAQSMEYRVRHRDGHMLYVETRATLMQDGRGRPDGILSVTRDITERKQFEQKIEQLAYQDALTRLPNRHCFMQRMPEMMKQAQESRTSLAVMFLDFDRMKWVNDFLGHAAGDQVISHIAKRIRDALPDSCLLSRWGGDEFVLVYPNAALPQAKQLAERLLEAIAQPVHYLDLELILTASIGIALYEGNSCAADDLIHQADLAMYAAKENGKHTYIVYSTDLEQSGMKKIVLEGELRKAIEREEFVMHYQPQVDASGKPIGLEALIRWNHPLHGFISPAEFIPLAEETGLIIPLGNWVIEHVCGQLQQWQPQNIHVSLNLSTKQLQDPELPRTVQKALQTCGIPPALLELEITESAIMRNVTESMAILEQLKQLGVQLSIDDFGVSYSSLNYLKQFPIDKIKIDRAFIREIHTDRKDYEIVSTIIHLAHNLNLQVLAEGVEVQEQYHTLQRMDCNEYQGYYFSKPLPPEELDAFLSARTPI</sequence>
<dbReference type="PIRSF" id="PIRSF005925">
    <property type="entry name" value="Dos"/>
    <property type="match status" value="1"/>
</dbReference>
<proteinExistence type="predicted"/>
<evidence type="ECO:0000259" key="4">
    <source>
        <dbReference type="PROSITE" id="PS50887"/>
    </source>
</evidence>
<dbReference type="CDD" id="cd01948">
    <property type="entry name" value="EAL"/>
    <property type="match status" value="1"/>
</dbReference>
<dbReference type="SUPFAM" id="SSF55785">
    <property type="entry name" value="PYP-like sensor domain (PAS domain)"/>
    <property type="match status" value="1"/>
</dbReference>
<dbReference type="Pfam" id="PF08448">
    <property type="entry name" value="PAS_4"/>
    <property type="match status" value="1"/>
</dbReference>
<dbReference type="CDD" id="cd00130">
    <property type="entry name" value="PAS"/>
    <property type="match status" value="1"/>
</dbReference>
<dbReference type="InterPro" id="IPR035919">
    <property type="entry name" value="EAL_sf"/>
</dbReference>
<dbReference type="Gene3D" id="3.30.450.20">
    <property type="entry name" value="PAS domain"/>
    <property type="match status" value="1"/>
</dbReference>
<organism evidence="5 6">
    <name type="scientific">Ectobacillus ponti</name>
    <dbReference type="NCBI Taxonomy" id="2961894"/>
    <lineage>
        <taxon>Bacteria</taxon>
        <taxon>Bacillati</taxon>
        <taxon>Bacillota</taxon>
        <taxon>Bacilli</taxon>
        <taxon>Bacillales</taxon>
        <taxon>Bacillaceae</taxon>
        <taxon>Ectobacillus</taxon>
    </lineage>
</organism>
<name>A0AA41XCA7_9BACI</name>